<dbReference type="Proteomes" id="UP000008522">
    <property type="component" value="Chromosome"/>
</dbReference>
<dbReference type="EMBL" id="CP002874">
    <property type="protein sequence ID" value="AEM22816.1"/>
    <property type="molecule type" value="Genomic_DNA"/>
</dbReference>
<dbReference type="KEGG" id="bip:Bint_2208"/>
<protein>
    <submittedName>
        <fullName evidence="1">Uncharacterized protein</fullName>
    </submittedName>
</protein>
<proteinExistence type="predicted"/>
<gene>
    <name evidence="1" type="ordered locus">Bint_2208</name>
</gene>
<dbReference type="PATRIC" id="fig|1045858.4.peg.2211"/>
<accession>G0ELW7</accession>
<dbReference type="GeneID" id="44970712"/>
<evidence type="ECO:0000313" key="1">
    <source>
        <dbReference type="EMBL" id="AEM22816.1"/>
    </source>
</evidence>
<dbReference type="AlphaFoldDB" id="G0ELW7"/>
<dbReference type="RefSeq" id="WP_014488629.1">
    <property type="nucleotide sequence ID" value="NC_017243.1"/>
</dbReference>
<reference evidence="1 2" key="1">
    <citation type="journal article" date="2011" name="BMC Genomics">
        <title>Complete genome sequence of Brachyspira intermedia reveals unique genomic features in Brachyspira species and phage-mediated horizontal gene transfer.</title>
        <authorList>
            <person name="Hafstrom T."/>
            <person name="Jansson D.S."/>
            <person name="Segerman B."/>
        </authorList>
    </citation>
    <scope>NUCLEOTIDE SEQUENCE [LARGE SCALE GENOMIC DNA]</scope>
    <source>
        <strain evidence="2">ATCC 51140 / PWS/A</strain>
    </source>
</reference>
<organism evidence="1 2">
    <name type="scientific">Brachyspira intermedia (strain ATCC 51140 / PWS/A)</name>
    <name type="common">Serpulina intermedia</name>
    <dbReference type="NCBI Taxonomy" id="1045858"/>
    <lineage>
        <taxon>Bacteria</taxon>
        <taxon>Pseudomonadati</taxon>
        <taxon>Spirochaetota</taxon>
        <taxon>Spirochaetia</taxon>
        <taxon>Brachyspirales</taxon>
        <taxon>Brachyspiraceae</taxon>
        <taxon>Brachyspira</taxon>
    </lineage>
</organism>
<name>G0ELW7_BRAIP</name>
<dbReference type="HOGENOM" id="CLU_989262_0_0_12"/>
<dbReference type="SUPFAM" id="SSF55486">
    <property type="entry name" value="Metalloproteases ('zincins'), catalytic domain"/>
    <property type="match status" value="1"/>
</dbReference>
<sequence>MFLFPLFALSCNNGALKPDVYSKESIDKKYPYWQVGIENFEVDSRLNKRTVITVEEKKYILVCMALMRLAVNTDEFAERVKASEGSLKSSVGDSYGGHTLQYGEQYNTQKLIDSVRSLKYNFIYRKMNVAVGTGTGEQGKSRYLRYGLQNENDIPTGKWIGLTTGNWGSLNDVLFGDYFTYKQSETYANVAGLMFHEHMHNIGFNHFGDYNVPAALQGVVTQILHEMLWKPIEGPALKNKYSKQLDELIAYYLTEYKHLLNEDTIFEPSAK</sequence>
<keyword evidence="2" id="KW-1185">Reference proteome</keyword>
<evidence type="ECO:0000313" key="2">
    <source>
        <dbReference type="Proteomes" id="UP000008522"/>
    </source>
</evidence>